<dbReference type="InterPro" id="IPR000073">
    <property type="entry name" value="AB_hydrolase_1"/>
</dbReference>
<organism evidence="2 3">
    <name type="scientific">Actinomycetospora atypica</name>
    <dbReference type="NCBI Taxonomy" id="1290095"/>
    <lineage>
        <taxon>Bacteria</taxon>
        <taxon>Bacillati</taxon>
        <taxon>Actinomycetota</taxon>
        <taxon>Actinomycetes</taxon>
        <taxon>Pseudonocardiales</taxon>
        <taxon>Pseudonocardiaceae</taxon>
        <taxon>Actinomycetospora</taxon>
    </lineage>
</organism>
<reference evidence="3" key="1">
    <citation type="journal article" date="2019" name="Int. J. Syst. Evol. Microbiol.">
        <title>The Global Catalogue of Microorganisms (GCM) 10K type strain sequencing project: providing services to taxonomists for standard genome sequencing and annotation.</title>
        <authorList>
            <consortium name="The Broad Institute Genomics Platform"/>
            <consortium name="The Broad Institute Genome Sequencing Center for Infectious Disease"/>
            <person name="Wu L."/>
            <person name="Ma J."/>
        </authorList>
    </citation>
    <scope>NUCLEOTIDE SEQUENCE [LARGE SCALE GENOMIC DNA]</scope>
    <source>
        <strain evidence="3">CGMCC 4.7093</strain>
    </source>
</reference>
<feature type="domain" description="AB hydrolase-1" evidence="1">
    <location>
        <begin position="12"/>
        <end position="265"/>
    </location>
</feature>
<sequence>MLAVERSGSGTPVLCLHGWPGGASDYRLLTPLLVDVADVVVPHLPGFGRSFTPEDAMRPPSDFDRDHIVAALVEVMESLSLEPAVVVGYDVGVTTAVALAREAPERVRAVVTGNLLGPSAMGPAALDLRRRSEYWYQDFHQLELSSRLMDGNPAAVRTYLEHFWSHWGARPEAVVDEQLVEDYSRPGAFSTSLNWYRSGTSTLYGALALADGGPVPTPVDVPASVLWGAKDPLFPAEFAPTAKELLPRAEVQVLDEVGHFTPIEAAGEMAAAIRSHLRL</sequence>
<accession>A0ABV9YN66</accession>
<dbReference type="PANTHER" id="PTHR43798:SF33">
    <property type="entry name" value="HYDROLASE, PUTATIVE (AFU_ORTHOLOGUE AFUA_2G14860)-RELATED"/>
    <property type="match status" value="1"/>
</dbReference>
<evidence type="ECO:0000313" key="3">
    <source>
        <dbReference type="Proteomes" id="UP001595947"/>
    </source>
</evidence>
<dbReference type="InterPro" id="IPR029058">
    <property type="entry name" value="AB_hydrolase_fold"/>
</dbReference>
<dbReference type="Gene3D" id="3.40.50.1820">
    <property type="entry name" value="alpha/beta hydrolase"/>
    <property type="match status" value="1"/>
</dbReference>
<evidence type="ECO:0000259" key="1">
    <source>
        <dbReference type="Pfam" id="PF00561"/>
    </source>
</evidence>
<dbReference type="PANTHER" id="PTHR43798">
    <property type="entry name" value="MONOACYLGLYCEROL LIPASE"/>
    <property type="match status" value="1"/>
</dbReference>
<comment type="caution">
    <text evidence="2">The sequence shown here is derived from an EMBL/GenBank/DDBJ whole genome shotgun (WGS) entry which is preliminary data.</text>
</comment>
<dbReference type="InterPro" id="IPR000639">
    <property type="entry name" value="Epox_hydrolase-like"/>
</dbReference>
<dbReference type="GO" id="GO:0016787">
    <property type="term" value="F:hydrolase activity"/>
    <property type="evidence" value="ECO:0007669"/>
    <property type="project" value="UniProtKB-KW"/>
</dbReference>
<proteinExistence type="predicted"/>
<dbReference type="EMBL" id="JBHSIV010000014">
    <property type="protein sequence ID" value="MFC5063478.1"/>
    <property type="molecule type" value="Genomic_DNA"/>
</dbReference>
<dbReference type="InterPro" id="IPR050266">
    <property type="entry name" value="AB_hydrolase_sf"/>
</dbReference>
<protein>
    <submittedName>
        <fullName evidence="2">Alpha/beta fold hydrolase</fullName>
    </submittedName>
</protein>
<gene>
    <name evidence="2" type="ORF">ACFPBZ_14750</name>
</gene>
<keyword evidence="3" id="KW-1185">Reference proteome</keyword>
<name>A0ABV9YN66_9PSEU</name>
<dbReference type="RefSeq" id="WP_378036826.1">
    <property type="nucleotide sequence ID" value="NZ_JBHSIV010000014.1"/>
</dbReference>
<dbReference type="Proteomes" id="UP001595947">
    <property type="component" value="Unassembled WGS sequence"/>
</dbReference>
<keyword evidence="2" id="KW-0378">Hydrolase</keyword>
<dbReference type="SUPFAM" id="SSF53474">
    <property type="entry name" value="alpha/beta-Hydrolases"/>
    <property type="match status" value="1"/>
</dbReference>
<dbReference type="PRINTS" id="PR00412">
    <property type="entry name" value="EPOXHYDRLASE"/>
</dbReference>
<evidence type="ECO:0000313" key="2">
    <source>
        <dbReference type="EMBL" id="MFC5063478.1"/>
    </source>
</evidence>
<dbReference type="Pfam" id="PF00561">
    <property type="entry name" value="Abhydrolase_1"/>
    <property type="match status" value="1"/>
</dbReference>